<name>A0A8J2LJC5_9HEXA</name>
<accession>A0A8J2LJC5</accession>
<reference evidence="1" key="1">
    <citation type="submission" date="2021-06" db="EMBL/GenBank/DDBJ databases">
        <authorList>
            <person name="Hodson N. C."/>
            <person name="Mongue J. A."/>
            <person name="Jaron S. K."/>
        </authorList>
    </citation>
    <scope>NUCLEOTIDE SEQUENCE</scope>
</reference>
<proteinExistence type="predicted"/>
<protein>
    <submittedName>
        <fullName evidence="1">Uncharacterized protein</fullName>
    </submittedName>
</protein>
<comment type="caution">
    <text evidence="1">The sequence shown here is derived from an EMBL/GenBank/DDBJ whole genome shotgun (WGS) entry which is preliminary data.</text>
</comment>
<feature type="non-terminal residue" evidence="1">
    <location>
        <position position="1"/>
    </location>
</feature>
<gene>
    <name evidence="1" type="ORF">AFUS01_LOCUS34338</name>
</gene>
<dbReference type="EMBL" id="CAJVCH010531870">
    <property type="protein sequence ID" value="CAG7824164.1"/>
    <property type="molecule type" value="Genomic_DNA"/>
</dbReference>
<organism evidence="1 2">
    <name type="scientific">Allacma fusca</name>
    <dbReference type="NCBI Taxonomy" id="39272"/>
    <lineage>
        <taxon>Eukaryota</taxon>
        <taxon>Metazoa</taxon>
        <taxon>Ecdysozoa</taxon>
        <taxon>Arthropoda</taxon>
        <taxon>Hexapoda</taxon>
        <taxon>Collembola</taxon>
        <taxon>Symphypleona</taxon>
        <taxon>Sminthuridae</taxon>
        <taxon>Allacma</taxon>
    </lineage>
</organism>
<sequence length="315" mass="35974">MSFEIIDKVLDELKLSELYKQRFHDEFITDDVMDIVSQEGGESMKDELRQVVSCFGHRIRILNSYKLTKDLTEKVTLFLEEEKIQGGEAKDVNGSITAIILDQNNRRQSSRTKKRKRFYDEESEITDIIKLLKSYDNSMRVTYREQIITASGSMQPPVYWSTSTAGSLYCIAALPVTEGERKARTSERICLSAVLIWTSKFLEKWPRLLDTPGAIQQDFHMCYPLVSDNLTTKWEYIAPKLSDYFKSVKKSLIPFGISSDAMSSGAAFFMLAVLNRPKAKKVTQVDSVKAFIQVINPLDDIDEFARNLDSKSAKI</sequence>
<dbReference type="AlphaFoldDB" id="A0A8J2LJC5"/>
<evidence type="ECO:0000313" key="1">
    <source>
        <dbReference type="EMBL" id="CAG7824164.1"/>
    </source>
</evidence>
<keyword evidence="2" id="KW-1185">Reference proteome</keyword>
<dbReference type="Proteomes" id="UP000708208">
    <property type="component" value="Unassembled WGS sequence"/>
</dbReference>
<dbReference type="OrthoDB" id="6781906at2759"/>
<evidence type="ECO:0000313" key="2">
    <source>
        <dbReference type="Proteomes" id="UP000708208"/>
    </source>
</evidence>